<dbReference type="InterPro" id="IPR019617">
    <property type="entry name" value="DUF2489"/>
</dbReference>
<evidence type="ECO:0000313" key="4">
    <source>
        <dbReference type="Proteomes" id="UP001307608"/>
    </source>
</evidence>
<proteinExistence type="predicted"/>
<evidence type="ECO:0000256" key="1">
    <source>
        <dbReference type="SAM" id="Phobius"/>
    </source>
</evidence>
<keyword evidence="1" id="KW-1133">Transmembrane helix</keyword>
<organism evidence="3 4">
    <name type="scientific">Marinomonas pontica</name>
    <dbReference type="NCBI Taxonomy" id="264739"/>
    <lineage>
        <taxon>Bacteria</taxon>
        <taxon>Pseudomonadati</taxon>
        <taxon>Pseudomonadota</taxon>
        <taxon>Gammaproteobacteria</taxon>
        <taxon>Oceanospirillales</taxon>
        <taxon>Oceanospirillaceae</taxon>
        <taxon>Marinomonas</taxon>
    </lineage>
</organism>
<evidence type="ECO:0000259" key="2">
    <source>
        <dbReference type="Pfam" id="PF10675"/>
    </source>
</evidence>
<feature type="domain" description="DUF2489" evidence="2">
    <location>
        <begin position="17"/>
        <end position="142"/>
    </location>
</feature>
<reference evidence="3 4" key="1">
    <citation type="submission" date="2023-01" db="EMBL/GenBank/DDBJ databases">
        <title>Complete genome sequence of Marinomonas pontica strain 200518_36.</title>
        <authorList>
            <person name="Ueki S."/>
            <person name="Gajardo G."/>
            <person name="Maruyama F."/>
        </authorList>
    </citation>
    <scope>NUCLEOTIDE SEQUENCE [LARGE SCALE GENOMIC DNA]</scope>
    <source>
        <strain evidence="3 4">200518_36</strain>
    </source>
</reference>
<evidence type="ECO:0000313" key="3">
    <source>
        <dbReference type="EMBL" id="BDX03902.1"/>
    </source>
</evidence>
<protein>
    <recommendedName>
        <fullName evidence="2">DUF2489 domain-containing protein</fullName>
    </recommendedName>
</protein>
<dbReference type="Pfam" id="PF10675">
    <property type="entry name" value="DUF2489"/>
    <property type="match status" value="1"/>
</dbReference>
<gene>
    <name evidence="3" type="ORF">MACH16_26500</name>
</gene>
<dbReference type="RefSeq" id="WP_338268763.1">
    <property type="nucleotide sequence ID" value="NZ_AP027271.1"/>
</dbReference>
<name>A0ABN6WPU9_9GAMM</name>
<feature type="transmembrane region" description="Helical" evidence="1">
    <location>
        <begin position="6"/>
        <end position="24"/>
    </location>
</feature>
<sequence>MSLTAFTIVLLVSVGVIVVSLWFIRHQLKLNQVREEKIRAGEDRFQEERQKRIDSIHVLLKVVGTEELNWIEASIRIKHLLDQLSEDLSNHDDISAVYEITEKTQHIPTHEQWGDLPKLAKVKFRLEMDGYEAEYAERLQRAKLALMAYDFA</sequence>
<dbReference type="EMBL" id="AP027271">
    <property type="protein sequence ID" value="BDX03902.1"/>
    <property type="molecule type" value="Genomic_DNA"/>
</dbReference>
<keyword evidence="1" id="KW-0472">Membrane</keyword>
<keyword evidence="1" id="KW-0812">Transmembrane</keyword>
<accession>A0ABN6WPU9</accession>
<keyword evidence="4" id="KW-1185">Reference proteome</keyword>
<dbReference type="Proteomes" id="UP001307608">
    <property type="component" value="Chromosome"/>
</dbReference>